<dbReference type="EMBL" id="RQTC01000696">
    <property type="protein sequence ID" value="RZH88514.1"/>
    <property type="molecule type" value="Genomic_DNA"/>
</dbReference>
<evidence type="ECO:0000313" key="2">
    <source>
        <dbReference type="Proteomes" id="UP000293434"/>
    </source>
</evidence>
<name>A0AB74DYT2_STAAU</name>
<protein>
    <submittedName>
        <fullName evidence="1">Maltokinase</fullName>
    </submittedName>
</protein>
<accession>A0AB74DYT2</accession>
<reference evidence="1 2" key="1">
    <citation type="submission" date="2018-11" db="EMBL/GenBank/DDBJ databases">
        <title>Genomic profiling of Staphylococcus species from a Poultry farm system in KwaZulu-Natal, South Africa.</title>
        <authorList>
            <person name="Amoako D.G."/>
            <person name="Somboro A.M."/>
            <person name="Abia A.L.K."/>
            <person name="Bester L.A."/>
            <person name="Essack S.Y."/>
        </authorList>
    </citation>
    <scope>NUCLEOTIDE SEQUENCE [LARGE SCALE GENOMIC DNA]</scope>
    <source>
        <strain evidence="1 2">SA9</strain>
    </source>
</reference>
<dbReference type="Proteomes" id="UP000293434">
    <property type="component" value="Unassembled WGS sequence"/>
</dbReference>
<feature type="non-terminal residue" evidence="1">
    <location>
        <position position="90"/>
    </location>
</feature>
<feature type="non-terminal residue" evidence="1">
    <location>
        <position position="1"/>
    </location>
</feature>
<sequence length="90" mass="10048">FTREPDVELPFAAQPRVWDAEQSNTSVIFERRAILKVSRRVSSGINPDIELNRVLTRAGNPHVARLLGAYQFGRPNRSPTDALAYALGMV</sequence>
<organism evidence="1 2">
    <name type="scientific">Staphylococcus aureus</name>
    <dbReference type="NCBI Taxonomy" id="1280"/>
    <lineage>
        <taxon>Bacteria</taxon>
        <taxon>Bacillati</taxon>
        <taxon>Bacillota</taxon>
        <taxon>Bacilli</taxon>
        <taxon>Bacillales</taxon>
        <taxon>Staphylococcaceae</taxon>
        <taxon>Staphylococcus</taxon>
    </lineage>
</organism>
<dbReference type="AlphaFoldDB" id="A0AB74DYT2"/>
<proteinExistence type="predicted"/>
<comment type="caution">
    <text evidence="1">The sequence shown here is derived from an EMBL/GenBank/DDBJ whole genome shotgun (WGS) entry which is preliminary data.</text>
</comment>
<evidence type="ECO:0000313" key="1">
    <source>
        <dbReference type="EMBL" id="RZH88514.1"/>
    </source>
</evidence>
<gene>
    <name evidence="1" type="ORF">EIG94_16945</name>
</gene>